<protein>
    <recommendedName>
        <fullName evidence="5">Phosphoglycerate mutase (2,3-diphosphoglycerate-dependent)</fullName>
    </recommendedName>
</protein>
<dbReference type="Gene3D" id="3.40.50.1240">
    <property type="entry name" value="Phosphoglycerate mutase-like"/>
    <property type="match status" value="1"/>
</dbReference>
<organism evidence="3 4">
    <name type="scientific">Bondarzewia mesenterica</name>
    <dbReference type="NCBI Taxonomy" id="1095465"/>
    <lineage>
        <taxon>Eukaryota</taxon>
        <taxon>Fungi</taxon>
        <taxon>Dikarya</taxon>
        <taxon>Basidiomycota</taxon>
        <taxon>Agaricomycotina</taxon>
        <taxon>Agaricomycetes</taxon>
        <taxon>Russulales</taxon>
        <taxon>Bondarzewiaceae</taxon>
        <taxon>Bondarzewia</taxon>
    </lineage>
</organism>
<gene>
    <name evidence="3" type="ORF">EW146_g3629</name>
</gene>
<dbReference type="Proteomes" id="UP000310158">
    <property type="component" value="Unassembled WGS sequence"/>
</dbReference>
<evidence type="ECO:0000313" key="4">
    <source>
        <dbReference type="Proteomes" id="UP000310158"/>
    </source>
</evidence>
<dbReference type="SUPFAM" id="SSF53254">
    <property type="entry name" value="Phosphoglycerate mutase-like"/>
    <property type="match status" value="1"/>
</dbReference>
<dbReference type="PANTHER" id="PTHR46517:SF1">
    <property type="entry name" value="FRUCTOSE-2,6-BISPHOSPHATASE TIGAR"/>
    <property type="match status" value="1"/>
</dbReference>
<dbReference type="InterPro" id="IPR001345">
    <property type="entry name" value="PG/BPGM_mutase_AS"/>
</dbReference>
<dbReference type="GO" id="GO:0004331">
    <property type="term" value="F:fructose-2,6-bisphosphate 2-phosphatase activity"/>
    <property type="evidence" value="ECO:0007669"/>
    <property type="project" value="TreeGrafter"/>
</dbReference>
<dbReference type="GO" id="GO:0043456">
    <property type="term" value="P:regulation of pentose-phosphate shunt"/>
    <property type="evidence" value="ECO:0007669"/>
    <property type="project" value="TreeGrafter"/>
</dbReference>
<feature type="binding site" evidence="2">
    <location>
        <begin position="10"/>
        <end position="17"/>
    </location>
    <ligand>
        <name>substrate</name>
    </ligand>
</feature>
<dbReference type="PANTHER" id="PTHR46517">
    <property type="entry name" value="FRUCTOSE-2,6-BISPHOSPHATASE TIGAR"/>
    <property type="match status" value="1"/>
</dbReference>
<dbReference type="PROSITE" id="PS00175">
    <property type="entry name" value="PG_MUTASE"/>
    <property type="match status" value="1"/>
</dbReference>
<name>A0A4S4LYU6_9AGAM</name>
<dbReference type="Pfam" id="PF00300">
    <property type="entry name" value="His_Phos_1"/>
    <property type="match status" value="2"/>
</dbReference>
<comment type="caution">
    <text evidence="3">The sequence shown here is derived from an EMBL/GenBank/DDBJ whole genome shotgun (WGS) entry which is preliminary data.</text>
</comment>
<dbReference type="InterPro" id="IPR051695">
    <property type="entry name" value="Phosphoglycerate_Mutase"/>
</dbReference>
<dbReference type="GO" id="GO:0045820">
    <property type="term" value="P:negative regulation of glycolytic process"/>
    <property type="evidence" value="ECO:0007669"/>
    <property type="project" value="TreeGrafter"/>
</dbReference>
<dbReference type="InterPro" id="IPR029033">
    <property type="entry name" value="His_PPase_superfam"/>
</dbReference>
<evidence type="ECO:0008006" key="5">
    <source>
        <dbReference type="Google" id="ProtNLM"/>
    </source>
</evidence>
<feature type="binding site" evidence="2">
    <location>
        <position position="60"/>
    </location>
    <ligand>
        <name>substrate</name>
    </ligand>
</feature>
<keyword evidence="4" id="KW-1185">Reference proteome</keyword>
<dbReference type="CDD" id="cd07067">
    <property type="entry name" value="HP_PGM_like"/>
    <property type="match status" value="1"/>
</dbReference>
<sequence length="242" mass="26578">MAVARVYIVRHGETEENRRGIIQGHLDTQLNADGIEQARRVAEALRAVPFDSAISSDLSRAAKVSTYGTFAYLWDGKRTHNEFKIEKTAQAILRYHPDTQLRKKMEIRERFLGALQGLPYAARKNVTGKSTIEPMENMNKRALAWWDDAIVQYAISLPDARASNVLVVSHGGFIVHLVQGLMANERITVAEGVAVGKCLNTAVAIVEVGKDGKGVLVQYGNIAHLATKQGGMDLVQGNADEQ</sequence>
<dbReference type="InterPro" id="IPR013078">
    <property type="entry name" value="His_Pase_superF_clade-1"/>
</dbReference>
<evidence type="ECO:0000256" key="1">
    <source>
        <dbReference type="ARBA" id="ARBA00022801"/>
    </source>
</evidence>
<dbReference type="SMART" id="SM00855">
    <property type="entry name" value="PGAM"/>
    <property type="match status" value="1"/>
</dbReference>
<evidence type="ECO:0000256" key="2">
    <source>
        <dbReference type="PIRSR" id="PIRSR613078-2"/>
    </source>
</evidence>
<evidence type="ECO:0000313" key="3">
    <source>
        <dbReference type="EMBL" id="THH17118.1"/>
    </source>
</evidence>
<dbReference type="GO" id="GO:0005829">
    <property type="term" value="C:cytosol"/>
    <property type="evidence" value="ECO:0007669"/>
    <property type="project" value="TreeGrafter"/>
</dbReference>
<accession>A0A4S4LYU6</accession>
<keyword evidence="1" id="KW-0378">Hydrolase</keyword>
<dbReference type="EMBL" id="SGPL01000125">
    <property type="protein sequence ID" value="THH17118.1"/>
    <property type="molecule type" value="Genomic_DNA"/>
</dbReference>
<proteinExistence type="predicted"/>
<reference evidence="3 4" key="1">
    <citation type="submission" date="2019-02" db="EMBL/GenBank/DDBJ databases">
        <title>Genome sequencing of the rare red list fungi Bondarzewia mesenterica.</title>
        <authorList>
            <person name="Buettner E."/>
            <person name="Kellner H."/>
        </authorList>
    </citation>
    <scope>NUCLEOTIDE SEQUENCE [LARGE SCALE GENOMIC DNA]</scope>
    <source>
        <strain evidence="3 4">DSM 108281</strain>
    </source>
</reference>
<dbReference type="AlphaFoldDB" id="A0A4S4LYU6"/>
<dbReference type="OrthoDB" id="354304at2759"/>